<evidence type="ECO:0000256" key="7">
    <source>
        <dbReference type="ARBA" id="ARBA00023211"/>
    </source>
</evidence>
<keyword evidence="3 8" id="KW-0812">Transmembrane</keyword>
<proteinExistence type="inferred from homology"/>
<evidence type="ECO:0000313" key="10">
    <source>
        <dbReference type="Proteomes" id="UP000184148"/>
    </source>
</evidence>
<dbReference type="InterPro" id="IPR022929">
    <property type="entry name" value="Put_MntP"/>
</dbReference>
<keyword evidence="10" id="KW-1185">Reference proteome</keyword>
<gene>
    <name evidence="8" type="primary">mntP</name>
    <name evidence="9" type="ORF">SAMN02745133_01535</name>
</gene>
<keyword evidence="2 8" id="KW-1003">Cell membrane</keyword>
<evidence type="ECO:0000256" key="5">
    <source>
        <dbReference type="ARBA" id="ARBA00023065"/>
    </source>
</evidence>
<evidence type="ECO:0000256" key="8">
    <source>
        <dbReference type="HAMAP-Rule" id="MF_01521"/>
    </source>
</evidence>
<comment type="similarity">
    <text evidence="8">Belongs to the MntP (TC 9.B.29) family.</text>
</comment>
<dbReference type="InterPro" id="IPR003810">
    <property type="entry name" value="Mntp/YtaF"/>
</dbReference>
<reference evidence="10" key="1">
    <citation type="submission" date="2016-11" db="EMBL/GenBank/DDBJ databases">
        <authorList>
            <person name="Varghese N."/>
            <person name="Submissions S."/>
        </authorList>
    </citation>
    <scope>NUCLEOTIDE SEQUENCE [LARGE SCALE GENOMIC DNA]</scope>
    <source>
        <strain evidence="10">DSM 12395</strain>
    </source>
</reference>
<evidence type="ECO:0000256" key="3">
    <source>
        <dbReference type="ARBA" id="ARBA00022692"/>
    </source>
</evidence>
<evidence type="ECO:0000313" key="9">
    <source>
        <dbReference type="EMBL" id="SHE97205.1"/>
    </source>
</evidence>
<dbReference type="PANTHER" id="PTHR35529">
    <property type="entry name" value="MANGANESE EFFLUX PUMP MNTP-RELATED"/>
    <property type="match status" value="1"/>
</dbReference>
<keyword evidence="6 8" id="KW-0472">Membrane</keyword>
<keyword evidence="5 8" id="KW-0406">Ion transport</keyword>
<evidence type="ECO:0000256" key="2">
    <source>
        <dbReference type="ARBA" id="ARBA00022475"/>
    </source>
</evidence>
<feature type="transmembrane region" description="Helical" evidence="8">
    <location>
        <begin position="91"/>
        <end position="109"/>
    </location>
</feature>
<dbReference type="PANTHER" id="PTHR35529:SF1">
    <property type="entry name" value="MANGANESE EFFLUX PUMP MNTP-RELATED"/>
    <property type="match status" value="1"/>
</dbReference>
<feature type="transmembrane region" description="Helical" evidence="8">
    <location>
        <begin position="59"/>
        <end position="79"/>
    </location>
</feature>
<dbReference type="AlphaFoldDB" id="A0A1M4XUV6"/>
<keyword evidence="7 8" id="KW-0464">Manganese</keyword>
<dbReference type="Proteomes" id="UP000184148">
    <property type="component" value="Unassembled WGS sequence"/>
</dbReference>
<sequence>MAHSQRPKADGLTPKNSPKDKDGVTLDLFTLLALAVALGSDAFSLCVGIGMAGVTRRQIAIISLTVLVFHIFMPLLGWYVGGFLGSKVGQAASIAGALLLVYLGAKMIWDALKPGLEEPRFVITNTGGLLLLSASVSMDALSVGFTLGTRQVSLALAAGVIGMVAGAMTLAGLTLGKFVGGWIGDKAQLAGGVILTGIGIKLFF</sequence>
<dbReference type="STRING" id="1121429.SAMN02745133_01535"/>
<dbReference type="GO" id="GO:0005384">
    <property type="term" value="F:manganese ion transmembrane transporter activity"/>
    <property type="evidence" value="ECO:0007669"/>
    <property type="project" value="UniProtKB-UniRule"/>
</dbReference>
<protein>
    <recommendedName>
        <fullName evidence="8">Putative manganese efflux pump MntP</fullName>
    </recommendedName>
</protein>
<evidence type="ECO:0000256" key="4">
    <source>
        <dbReference type="ARBA" id="ARBA00022989"/>
    </source>
</evidence>
<evidence type="ECO:0000256" key="6">
    <source>
        <dbReference type="ARBA" id="ARBA00023136"/>
    </source>
</evidence>
<accession>A0A1M4XUV6</accession>
<organism evidence="9 10">
    <name type="scientific">Desulforamulus putei DSM 12395</name>
    <dbReference type="NCBI Taxonomy" id="1121429"/>
    <lineage>
        <taxon>Bacteria</taxon>
        <taxon>Bacillati</taxon>
        <taxon>Bacillota</taxon>
        <taxon>Clostridia</taxon>
        <taxon>Eubacteriales</taxon>
        <taxon>Peptococcaceae</taxon>
        <taxon>Desulforamulus</taxon>
    </lineage>
</organism>
<feature type="transmembrane region" description="Helical" evidence="8">
    <location>
        <begin position="28"/>
        <end position="52"/>
    </location>
</feature>
<feature type="transmembrane region" description="Helical" evidence="8">
    <location>
        <begin position="121"/>
        <end position="147"/>
    </location>
</feature>
<dbReference type="Pfam" id="PF02659">
    <property type="entry name" value="Mntp"/>
    <property type="match status" value="1"/>
</dbReference>
<dbReference type="GO" id="GO:0005886">
    <property type="term" value="C:plasma membrane"/>
    <property type="evidence" value="ECO:0007669"/>
    <property type="project" value="UniProtKB-SubCell"/>
</dbReference>
<comment type="function">
    <text evidence="8">Probably functions as a manganese efflux pump.</text>
</comment>
<keyword evidence="4 8" id="KW-1133">Transmembrane helix</keyword>
<dbReference type="HAMAP" id="MF_01521">
    <property type="entry name" value="MntP_pump"/>
    <property type="match status" value="1"/>
</dbReference>
<feature type="transmembrane region" description="Helical" evidence="8">
    <location>
        <begin position="153"/>
        <end position="175"/>
    </location>
</feature>
<dbReference type="EMBL" id="FQUY01000009">
    <property type="protein sequence ID" value="SHE97205.1"/>
    <property type="molecule type" value="Genomic_DNA"/>
</dbReference>
<name>A0A1M4XUV6_9FIRM</name>
<evidence type="ECO:0000256" key="1">
    <source>
        <dbReference type="ARBA" id="ARBA00022448"/>
    </source>
</evidence>
<keyword evidence="1 8" id="KW-0813">Transport</keyword>
<comment type="subcellular location">
    <subcellularLocation>
        <location evidence="8">Cell membrane</location>
        <topology evidence="8">Multi-pass membrane protein</topology>
    </subcellularLocation>
</comment>